<dbReference type="InterPro" id="IPR005794">
    <property type="entry name" value="Fmt"/>
</dbReference>
<keyword evidence="4 5" id="KW-0648">Protein biosynthesis</keyword>
<gene>
    <name evidence="5" type="primary">fmt</name>
    <name evidence="8" type="ORF">HELGO_WM2679</name>
</gene>
<dbReference type="CDD" id="cd08704">
    <property type="entry name" value="Met_tRNA_FMT_C"/>
    <property type="match status" value="1"/>
</dbReference>
<dbReference type="Pfam" id="PF00551">
    <property type="entry name" value="Formyl_trans_N"/>
    <property type="match status" value="1"/>
</dbReference>
<dbReference type="GO" id="GO:0005829">
    <property type="term" value="C:cytosol"/>
    <property type="evidence" value="ECO:0007669"/>
    <property type="project" value="TreeGrafter"/>
</dbReference>
<feature type="domain" description="Formyl transferase N-terminal" evidence="6">
    <location>
        <begin position="1"/>
        <end position="151"/>
    </location>
</feature>
<dbReference type="SUPFAM" id="SSF53328">
    <property type="entry name" value="Formyltransferase"/>
    <property type="match status" value="1"/>
</dbReference>
<dbReference type="HAMAP" id="MF_00182">
    <property type="entry name" value="Formyl_trans"/>
    <property type="match status" value="1"/>
</dbReference>
<reference evidence="8" key="1">
    <citation type="submission" date="2020-01" db="EMBL/GenBank/DDBJ databases">
        <authorList>
            <person name="Meier V. D."/>
            <person name="Meier V D."/>
        </authorList>
    </citation>
    <scope>NUCLEOTIDE SEQUENCE</scope>
    <source>
        <strain evidence="8">HLG_WM_MAG_12</strain>
    </source>
</reference>
<dbReference type="InterPro" id="IPR011034">
    <property type="entry name" value="Formyl_transferase-like_C_sf"/>
</dbReference>
<evidence type="ECO:0000259" key="6">
    <source>
        <dbReference type="Pfam" id="PF00551"/>
    </source>
</evidence>
<accession>A0A6S6S1Y3</accession>
<dbReference type="PANTHER" id="PTHR11138:SF5">
    <property type="entry name" value="METHIONYL-TRNA FORMYLTRANSFERASE, MITOCHONDRIAL"/>
    <property type="match status" value="1"/>
</dbReference>
<feature type="binding site" evidence="5">
    <location>
        <begin position="107"/>
        <end position="110"/>
    </location>
    <ligand>
        <name>(6S)-5,6,7,8-tetrahydrofolate</name>
        <dbReference type="ChEBI" id="CHEBI:57453"/>
    </ligand>
</feature>
<evidence type="ECO:0000256" key="5">
    <source>
        <dbReference type="HAMAP-Rule" id="MF_00182"/>
    </source>
</evidence>
<keyword evidence="3 5" id="KW-0808">Transferase</keyword>
<comment type="function">
    <text evidence="5">Attaches a formyl group to the free amino group of methionyl-tRNA(fMet). The formyl group appears to play a dual role in the initiator identity of N-formylmethionyl-tRNA by promoting its recognition by IF2 and preventing the misappropriation of this tRNA by the elongation apparatus.</text>
</comment>
<dbReference type="InterPro" id="IPR041711">
    <property type="entry name" value="Met-tRNA-FMT_N"/>
</dbReference>
<evidence type="ECO:0000256" key="3">
    <source>
        <dbReference type="ARBA" id="ARBA00022679"/>
    </source>
</evidence>
<dbReference type="GO" id="GO:0004479">
    <property type="term" value="F:methionyl-tRNA formyltransferase activity"/>
    <property type="evidence" value="ECO:0007669"/>
    <property type="project" value="UniProtKB-UniRule"/>
</dbReference>
<comment type="similarity">
    <text evidence="1 5">Belongs to the Fmt family.</text>
</comment>
<dbReference type="Gene3D" id="3.40.50.12230">
    <property type="match status" value="1"/>
</dbReference>
<evidence type="ECO:0000256" key="2">
    <source>
        <dbReference type="ARBA" id="ARBA00012261"/>
    </source>
</evidence>
<comment type="catalytic activity">
    <reaction evidence="5">
        <text>L-methionyl-tRNA(fMet) + (6R)-10-formyltetrahydrofolate = N-formyl-L-methionyl-tRNA(fMet) + (6S)-5,6,7,8-tetrahydrofolate + H(+)</text>
        <dbReference type="Rhea" id="RHEA:24380"/>
        <dbReference type="Rhea" id="RHEA-COMP:9952"/>
        <dbReference type="Rhea" id="RHEA-COMP:9953"/>
        <dbReference type="ChEBI" id="CHEBI:15378"/>
        <dbReference type="ChEBI" id="CHEBI:57453"/>
        <dbReference type="ChEBI" id="CHEBI:78530"/>
        <dbReference type="ChEBI" id="CHEBI:78844"/>
        <dbReference type="ChEBI" id="CHEBI:195366"/>
        <dbReference type="EC" id="2.1.2.9"/>
    </reaction>
</comment>
<dbReference type="InterPro" id="IPR036477">
    <property type="entry name" value="Formyl_transf_N_sf"/>
</dbReference>
<dbReference type="InterPro" id="IPR005793">
    <property type="entry name" value="Formyl_trans_C"/>
</dbReference>
<evidence type="ECO:0000256" key="4">
    <source>
        <dbReference type="ARBA" id="ARBA00022917"/>
    </source>
</evidence>
<dbReference type="Pfam" id="PF02911">
    <property type="entry name" value="Formyl_trans_C"/>
    <property type="match status" value="1"/>
</dbReference>
<dbReference type="AlphaFoldDB" id="A0A6S6S1Y3"/>
<feature type="domain" description="Formyl transferase C-terminal" evidence="7">
    <location>
        <begin position="198"/>
        <end position="291"/>
    </location>
</feature>
<organism evidence="8">
    <name type="scientific">uncultured Campylobacterales bacterium</name>
    <dbReference type="NCBI Taxonomy" id="352960"/>
    <lineage>
        <taxon>Bacteria</taxon>
        <taxon>Pseudomonadati</taxon>
        <taxon>Campylobacterota</taxon>
        <taxon>Epsilonproteobacteria</taxon>
        <taxon>Campylobacterales</taxon>
        <taxon>environmental samples</taxon>
    </lineage>
</organism>
<dbReference type="SUPFAM" id="SSF50486">
    <property type="entry name" value="FMT C-terminal domain-like"/>
    <property type="match status" value="1"/>
</dbReference>
<dbReference type="InterPro" id="IPR044135">
    <property type="entry name" value="Met-tRNA-FMT_C"/>
</dbReference>
<dbReference type="EMBL" id="CACVAW010000010">
    <property type="protein sequence ID" value="CAA6803540.1"/>
    <property type="molecule type" value="Genomic_DNA"/>
</dbReference>
<name>A0A6S6S1Y3_9BACT</name>
<sequence length="300" mass="33239">MKVLFFGTPEYATQILKSLLQDSAISVVGLVCMPDRPVGRKQILTPPNTKQYLIDNDIDIPLYQPKSLKEYKELNNIKVDFIVVAAYGNILPLHILNIAPCINLHASILPTHRGASPIQSSILNNETFTGVTSMLMNEGLDTGDILAFSFIDSKNKKSNELFDELGSVASNLTIKTLKNFYQIKPLSQFDFKSNHCKKISKKDALVDFSDALTLSLKYRAFYPWPGINLENGLKLKKLTLKENTSINKQGEILGINKSSILVGCQTGSIEIQSVAAPSKKEVDSLSYIRGKRLNLGDTLC</sequence>
<evidence type="ECO:0000256" key="1">
    <source>
        <dbReference type="ARBA" id="ARBA00010699"/>
    </source>
</evidence>
<dbReference type="EC" id="2.1.2.9" evidence="2 5"/>
<dbReference type="CDD" id="cd08646">
    <property type="entry name" value="FMT_core_Met-tRNA-FMT_N"/>
    <property type="match status" value="1"/>
</dbReference>
<proteinExistence type="inferred from homology"/>
<protein>
    <recommendedName>
        <fullName evidence="2 5">Methionyl-tRNA formyltransferase</fullName>
        <ecNumber evidence="2 5">2.1.2.9</ecNumber>
    </recommendedName>
</protein>
<dbReference type="PANTHER" id="PTHR11138">
    <property type="entry name" value="METHIONYL-TRNA FORMYLTRANSFERASE"/>
    <property type="match status" value="1"/>
</dbReference>
<evidence type="ECO:0000259" key="7">
    <source>
        <dbReference type="Pfam" id="PF02911"/>
    </source>
</evidence>
<evidence type="ECO:0000313" key="8">
    <source>
        <dbReference type="EMBL" id="CAA6803540.1"/>
    </source>
</evidence>
<dbReference type="InterPro" id="IPR002376">
    <property type="entry name" value="Formyl_transf_N"/>
</dbReference>